<dbReference type="GO" id="GO:0009307">
    <property type="term" value="P:DNA restriction-modification system"/>
    <property type="evidence" value="ECO:0007669"/>
    <property type="project" value="InterPro"/>
</dbReference>
<evidence type="ECO:0000259" key="1">
    <source>
        <dbReference type="Pfam" id="PF04471"/>
    </source>
</evidence>
<keyword evidence="3" id="KW-1185">Reference proteome</keyword>
<proteinExistence type="predicted"/>
<dbReference type="Gene3D" id="3.40.1350.10">
    <property type="match status" value="1"/>
</dbReference>
<dbReference type="InterPro" id="IPR011335">
    <property type="entry name" value="Restrct_endonuc-II-like"/>
</dbReference>
<feature type="domain" description="Restriction endonuclease type IV Mrr" evidence="1">
    <location>
        <begin position="15"/>
        <end position="133"/>
    </location>
</feature>
<keyword evidence="2" id="KW-0255">Endonuclease</keyword>
<dbReference type="GO" id="GO:0015666">
    <property type="term" value="F:restriction endodeoxyribonuclease activity"/>
    <property type="evidence" value="ECO:0007669"/>
    <property type="project" value="TreeGrafter"/>
</dbReference>
<evidence type="ECO:0000313" key="3">
    <source>
        <dbReference type="Proteomes" id="UP000234420"/>
    </source>
</evidence>
<dbReference type="GO" id="GO:0003677">
    <property type="term" value="F:DNA binding"/>
    <property type="evidence" value="ECO:0007669"/>
    <property type="project" value="InterPro"/>
</dbReference>
<dbReference type="PANTHER" id="PTHR30015">
    <property type="entry name" value="MRR RESTRICTION SYSTEM PROTEIN"/>
    <property type="match status" value="1"/>
</dbReference>
<dbReference type="InterPro" id="IPR011856">
    <property type="entry name" value="tRNA_endonuc-like_dom_sf"/>
</dbReference>
<dbReference type="InterPro" id="IPR007560">
    <property type="entry name" value="Restrct_endonuc_IV_Mrr"/>
</dbReference>
<gene>
    <name evidence="2" type="ORF">CIK00_05595</name>
</gene>
<reference evidence="2 3" key="1">
    <citation type="journal article" date="2018" name="Syst. Appl. Microbiol.">
        <title>Photobacterium carnosum sp. nov., isolated from spoiled modified atmosphere packaged poultry meat.</title>
        <authorList>
            <person name="Hilgarth M."/>
            <person name="Fuertes S."/>
            <person name="Ehrmann M."/>
            <person name="Vogel R.F."/>
        </authorList>
    </citation>
    <scope>NUCLEOTIDE SEQUENCE [LARGE SCALE GENOMIC DNA]</scope>
    <source>
        <strain evidence="2 3">TMW 2.2021</strain>
    </source>
</reference>
<accession>A0A2N4UVC6</accession>
<name>A0A2N4UVC6_9GAMM</name>
<keyword evidence="2" id="KW-0378">Hydrolase</keyword>
<dbReference type="PANTHER" id="PTHR30015:SF7">
    <property type="entry name" value="TYPE IV METHYL-DIRECTED RESTRICTION ENZYME ECOKMRR"/>
    <property type="match status" value="1"/>
</dbReference>
<dbReference type="AlphaFoldDB" id="A0A2N4UVC6"/>
<evidence type="ECO:0000313" key="2">
    <source>
        <dbReference type="EMBL" id="PLC58945.1"/>
    </source>
</evidence>
<dbReference type="Pfam" id="PF04471">
    <property type="entry name" value="Mrr_cat"/>
    <property type="match status" value="1"/>
</dbReference>
<keyword evidence="2" id="KW-0540">Nuclease</keyword>
<protein>
    <submittedName>
        <fullName evidence="2">Restriction endonuclease</fullName>
    </submittedName>
</protein>
<comment type="caution">
    <text evidence="2">The sequence shown here is derived from an EMBL/GenBank/DDBJ whole genome shotgun (WGS) entry which is preliminary data.</text>
</comment>
<dbReference type="Proteomes" id="UP000234420">
    <property type="component" value="Unassembled WGS sequence"/>
</dbReference>
<organism evidence="2 3">
    <name type="scientific">Photobacterium carnosum</name>
    <dbReference type="NCBI Taxonomy" id="2023717"/>
    <lineage>
        <taxon>Bacteria</taxon>
        <taxon>Pseudomonadati</taxon>
        <taxon>Pseudomonadota</taxon>
        <taxon>Gammaproteobacteria</taxon>
        <taxon>Vibrionales</taxon>
        <taxon>Vibrionaceae</taxon>
        <taxon>Photobacterium</taxon>
    </lineage>
</organism>
<dbReference type="InterPro" id="IPR052906">
    <property type="entry name" value="Type_IV_Methyl-Rstrct_Enzyme"/>
</dbReference>
<sequence length="183" mass="20954">MKKRLPPWFESELDISPIQFEKQVTAWLSSLTHKLKDITVEHDKKIKSHDGEYQIDIYCQFEMFGGDFKVLVECKRHKNPIKRDVVQLLHGKLESIGAHKGFIVATTGFQKGAIQYATQHGIALVRIIDGEAIYETKSTEDTPVPIDLPQFAGEIFSYSDADCYNTKLLTEEYISSLDEEMRI</sequence>
<dbReference type="RefSeq" id="WP_101768015.1">
    <property type="nucleotide sequence ID" value="NZ_WMDC01000004.1"/>
</dbReference>
<dbReference type="SUPFAM" id="SSF52980">
    <property type="entry name" value="Restriction endonuclease-like"/>
    <property type="match status" value="1"/>
</dbReference>
<dbReference type="EMBL" id="NPIB01000004">
    <property type="protein sequence ID" value="PLC58945.1"/>
    <property type="molecule type" value="Genomic_DNA"/>
</dbReference>